<evidence type="ECO:0000313" key="2">
    <source>
        <dbReference type="EMBL" id="MBD1262197.1"/>
    </source>
</evidence>
<dbReference type="Proteomes" id="UP000651837">
    <property type="component" value="Unassembled WGS sequence"/>
</dbReference>
<dbReference type="EMBL" id="JACWLN010000009">
    <property type="protein sequence ID" value="MBD1262197.1"/>
    <property type="molecule type" value="Genomic_DNA"/>
</dbReference>
<name>A0A316DW14_9FLAO</name>
<protein>
    <submittedName>
        <fullName evidence="2">(Fe-S)-binding protein</fullName>
    </submittedName>
    <submittedName>
        <fullName evidence="3">L-lactate dehydrogenase complex protein LldE</fullName>
    </submittedName>
</protein>
<evidence type="ECO:0000313" key="4">
    <source>
        <dbReference type="Proteomes" id="UP000245667"/>
    </source>
</evidence>
<dbReference type="GO" id="GO:0016491">
    <property type="term" value="F:oxidoreductase activity"/>
    <property type="evidence" value="ECO:0007669"/>
    <property type="project" value="UniProtKB-ARBA"/>
</dbReference>
<dbReference type="Proteomes" id="UP000245667">
    <property type="component" value="Unassembled WGS sequence"/>
</dbReference>
<dbReference type="AlphaFoldDB" id="A0A316DW14"/>
<evidence type="ECO:0000259" key="1">
    <source>
        <dbReference type="Pfam" id="PF02754"/>
    </source>
</evidence>
<keyword evidence="5" id="KW-1185">Reference proteome</keyword>
<accession>A0A316DW14</accession>
<sequence length="257" mass="28514">MKVGLFIPCYINQLYPQVGKATLELLEKLKVEVVYPSGQTCCGQPMANSGFENESEGACINFVNNFKDFDYIVTPSGSCAYHVKKHYNIIQQTDEVVKVRKNVYELCDFIVNVLKVKQLGASFPYKVGVHKSCHGLRGLRLGSSSELVTAPYSYIEALLKEVKGIELMTLDRSDECCGFGGTFAVTEDVVSAKMGKDKIQDHLRNGVEVITATDVSCLMHLEGLITRNKQPLQVRHIAEILNSTIESKVAHPKGQKH</sequence>
<feature type="domain" description="Cysteine-rich" evidence="1">
    <location>
        <begin position="3"/>
        <end position="83"/>
    </location>
</feature>
<dbReference type="InterPro" id="IPR004017">
    <property type="entry name" value="Cys_rich_dom"/>
</dbReference>
<reference evidence="3 4" key="1">
    <citation type="submission" date="2018-05" db="EMBL/GenBank/DDBJ databases">
        <title>Genomic Encyclopedia of Archaeal and Bacterial Type Strains, Phase II (KMG-II): from individual species to whole genera.</title>
        <authorList>
            <person name="Goeker M."/>
        </authorList>
    </citation>
    <scope>NUCLEOTIDE SEQUENCE [LARGE SCALE GENOMIC DNA]</scope>
    <source>
        <strain evidence="3 4">DSM 23514</strain>
    </source>
</reference>
<dbReference type="Pfam" id="PF02754">
    <property type="entry name" value="CCG"/>
    <property type="match status" value="2"/>
</dbReference>
<dbReference type="PANTHER" id="PTHR30296">
    <property type="entry name" value="UNCHARACTERIZED PROTEIN YKGE"/>
    <property type="match status" value="1"/>
</dbReference>
<feature type="domain" description="Cysteine-rich" evidence="1">
    <location>
        <begin position="127"/>
        <end position="221"/>
    </location>
</feature>
<dbReference type="GO" id="GO:0005829">
    <property type="term" value="C:cytosol"/>
    <property type="evidence" value="ECO:0007669"/>
    <property type="project" value="TreeGrafter"/>
</dbReference>
<dbReference type="RefSeq" id="WP_109653725.1">
    <property type="nucleotide sequence ID" value="NZ_JACWLN010000009.1"/>
</dbReference>
<gene>
    <name evidence="2" type="ORF">HZY62_16470</name>
    <name evidence="3" type="ORF">LX92_03693</name>
</gene>
<dbReference type="EMBL" id="QGGQ01000011">
    <property type="protein sequence ID" value="PWK21542.1"/>
    <property type="molecule type" value="Genomic_DNA"/>
</dbReference>
<organism evidence="3 4">
    <name type="scientific">Maribacter polysiphoniae</name>
    <dbReference type="NCBI Taxonomy" id="429344"/>
    <lineage>
        <taxon>Bacteria</taxon>
        <taxon>Pseudomonadati</taxon>
        <taxon>Bacteroidota</taxon>
        <taxon>Flavobacteriia</taxon>
        <taxon>Flavobacteriales</taxon>
        <taxon>Flavobacteriaceae</taxon>
        <taxon>Maribacter</taxon>
    </lineage>
</organism>
<evidence type="ECO:0000313" key="3">
    <source>
        <dbReference type="EMBL" id="PWK21542.1"/>
    </source>
</evidence>
<dbReference type="PANTHER" id="PTHR30296:SF0">
    <property type="entry name" value="LACTATE UTILIZATION PROTEIN A"/>
    <property type="match status" value="1"/>
</dbReference>
<reference evidence="2 5" key="2">
    <citation type="submission" date="2020-07" db="EMBL/GenBank/DDBJ databases">
        <title>The draft genome sequence of Maribacter polysiphoniae KCTC 22021.</title>
        <authorList>
            <person name="Mu L."/>
        </authorList>
    </citation>
    <scope>NUCLEOTIDE SEQUENCE [LARGE SCALE GENOMIC DNA]</scope>
    <source>
        <strain evidence="2 5">KCTC 22021</strain>
    </source>
</reference>
<dbReference type="OrthoDB" id="9770306at2"/>
<comment type="caution">
    <text evidence="3">The sequence shown here is derived from an EMBL/GenBank/DDBJ whole genome shotgun (WGS) entry which is preliminary data.</text>
</comment>
<proteinExistence type="predicted"/>
<evidence type="ECO:0000313" key="5">
    <source>
        <dbReference type="Proteomes" id="UP000651837"/>
    </source>
</evidence>